<evidence type="ECO:0000256" key="1">
    <source>
        <dbReference type="ARBA" id="ARBA00023125"/>
    </source>
</evidence>
<evidence type="ECO:0000256" key="2">
    <source>
        <dbReference type="PROSITE-ProRule" id="PRU00335"/>
    </source>
</evidence>
<feature type="domain" description="HTH tetR-type" evidence="3">
    <location>
        <begin position="8"/>
        <end position="68"/>
    </location>
</feature>
<dbReference type="InterPro" id="IPR001647">
    <property type="entry name" value="HTH_TetR"/>
</dbReference>
<dbReference type="GO" id="GO:0003677">
    <property type="term" value="F:DNA binding"/>
    <property type="evidence" value="ECO:0007669"/>
    <property type="project" value="UniProtKB-UniRule"/>
</dbReference>
<dbReference type="PRINTS" id="PR00455">
    <property type="entry name" value="HTHTETR"/>
</dbReference>
<accession>A0A975AIS5</accession>
<protein>
    <submittedName>
        <fullName evidence="4">Helix-turn-helix transcriptional regulator</fullName>
    </submittedName>
</protein>
<sequence length="226" mass="26873">MAQYKKGIETKHRILSSSKKLFYQKGYTQTSCKAICEDAGVNVGLIPYYFRNKNSIASIIYSYFLIDVKEMVQKIILEQGIPYELKYATAVENWVYMSLLLKDDRYKRFYYEICRDHVLIDENTRVIEFFFKLHNNKYNLGFTSNEIKLIRVVSVAAGMSLVEKYAQGYFDMSLESLIEYKIRIMYRELNHTPKDIDEIIKTSYEIFQNLDLVLMENFRLQRKKPD</sequence>
<dbReference type="RefSeq" id="WP_207300320.1">
    <property type="nucleotide sequence ID" value="NZ_CP071444.1"/>
</dbReference>
<name>A0A975AIS5_9FIRM</name>
<evidence type="ECO:0000313" key="4">
    <source>
        <dbReference type="EMBL" id="QSX08979.1"/>
    </source>
</evidence>
<evidence type="ECO:0000313" key="5">
    <source>
        <dbReference type="Proteomes" id="UP000663499"/>
    </source>
</evidence>
<dbReference type="Pfam" id="PF00440">
    <property type="entry name" value="TetR_N"/>
    <property type="match status" value="1"/>
</dbReference>
<reference evidence="4" key="1">
    <citation type="submission" date="2021-03" db="EMBL/GenBank/DDBJ databases">
        <title>Alkalibacter marinus sp. nov., isolated from tidal flat sediment.</title>
        <authorList>
            <person name="Namirimu T."/>
            <person name="Yang J.-A."/>
            <person name="Yang S.-H."/>
            <person name="Kim Y.-J."/>
            <person name="Kwon K.K."/>
        </authorList>
    </citation>
    <scope>NUCLEOTIDE SEQUENCE</scope>
    <source>
        <strain evidence="4">ES005</strain>
    </source>
</reference>
<evidence type="ECO:0000259" key="3">
    <source>
        <dbReference type="PROSITE" id="PS50977"/>
    </source>
</evidence>
<gene>
    <name evidence="4" type="ORF">J0B03_02610</name>
</gene>
<feature type="DNA-binding region" description="H-T-H motif" evidence="2">
    <location>
        <begin position="31"/>
        <end position="50"/>
    </location>
</feature>
<dbReference type="SUPFAM" id="SSF46689">
    <property type="entry name" value="Homeodomain-like"/>
    <property type="match status" value="1"/>
</dbReference>
<proteinExistence type="predicted"/>
<dbReference type="Gene3D" id="1.10.357.10">
    <property type="entry name" value="Tetracycline Repressor, domain 2"/>
    <property type="match status" value="1"/>
</dbReference>
<organism evidence="4 5">
    <name type="scientific">Alkalibacter rhizosphaerae</name>
    <dbReference type="NCBI Taxonomy" id="2815577"/>
    <lineage>
        <taxon>Bacteria</taxon>
        <taxon>Bacillati</taxon>
        <taxon>Bacillota</taxon>
        <taxon>Clostridia</taxon>
        <taxon>Eubacteriales</taxon>
        <taxon>Eubacteriaceae</taxon>
        <taxon>Alkalibacter</taxon>
    </lineage>
</organism>
<dbReference type="EMBL" id="CP071444">
    <property type="protein sequence ID" value="QSX08979.1"/>
    <property type="molecule type" value="Genomic_DNA"/>
</dbReference>
<dbReference type="InterPro" id="IPR009057">
    <property type="entry name" value="Homeodomain-like_sf"/>
</dbReference>
<keyword evidence="1 2" id="KW-0238">DNA-binding</keyword>
<dbReference type="Proteomes" id="UP000663499">
    <property type="component" value="Chromosome"/>
</dbReference>
<dbReference type="AlphaFoldDB" id="A0A975AIS5"/>
<dbReference type="KEGG" id="alka:J0B03_02610"/>
<keyword evidence="5" id="KW-1185">Reference proteome</keyword>
<dbReference type="PROSITE" id="PS50977">
    <property type="entry name" value="HTH_TETR_2"/>
    <property type="match status" value="1"/>
</dbReference>